<dbReference type="InterPro" id="IPR051533">
    <property type="entry name" value="WaaL-like"/>
</dbReference>
<proteinExistence type="predicted"/>
<dbReference type="Proteomes" id="UP000608071">
    <property type="component" value="Unassembled WGS sequence"/>
</dbReference>
<feature type="transmembrane region" description="Helical" evidence="5">
    <location>
        <begin position="89"/>
        <end position="108"/>
    </location>
</feature>
<name>A0ABR8SZI3_9BACL</name>
<keyword evidence="7" id="KW-0436">Ligase</keyword>
<feature type="domain" description="O-antigen ligase-related" evidence="6">
    <location>
        <begin position="238"/>
        <end position="463"/>
    </location>
</feature>
<comment type="caution">
    <text evidence="7">The sequence shown here is derived from an EMBL/GenBank/DDBJ whole genome shotgun (WGS) entry which is preliminary data.</text>
</comment>
<accession>A0ABR8SZI3</accession>
<evidence type="ECO:0000259" key="6">
    <source>
        <dbReference type="Pfam" id="PF04932"/>
    </source>
</evidence>
<reference evidence="7 8" key="1">
    <citation type="submission" date="2020-08" db="EMBL/GenBank/DDBJ databases">
        <title>A Genomic Blueprint of the Chicken Gut Microbiome.</title>
        <authorList>
            <person name="Gilroy R."/>
            <person name="Ravi A."/>
            <person name="Getino M."/>
            <person name="Pursley I."/>
            <person name="Horton D.L."/>
            <person name="Alikhan N.-F."/>
            <person name="Baker D."/>
            <person name="Gharbi K."/>
            <person name="Hall N."/>
            <person name="Watson M."/>
            <person name="Adriaenssens E.M."/>
            <person name="Foster-Nyarko E."/>
            <person name="Jarju S."/>
            <person name="Secka A."/>
            <person name="Antonio M."/>
            <person name="Oren A."/>
            <person name="Chaudhuri R."/>
            <person name="La Ragione R.M."/>
            <person name="Hildebrand F."/>
            <person name="Pallen M.J."/>
        </authorList>
    </citation>
    <scope>NUCLEOTIDE SEQUENCE [LARGE SCALE GENOMIC DNA]</scope>
    <source>
        <strain evidence="7 8">Sa2BVA9</strain>
    </source>
</reference>
<evidence type="ECO:0000256" key="2">
    <source>
        <dbReference type="ARBA" id="ARBA00022692"/>
    </source>
</evidence>
<keyword evidence="4 5" id="KW-0472">Membrane</keyword>
<keyword evidence="8" id="KW-1185">Reference proteome</keyword>
<sequence length="822" mass="92400">MSNPVYGNTTKSTNSSKPKNQRSMLEWLLVGGLVLFLIWAPFQIALFNGQMLNFETPLYWAVLISTLLMFLWIANYYKVIKLETQRDWLLVAVLLLPLTYVLSLISAASEYLAMNMILIQCIYTVIFAIAVVILQNKQINHIIHLAILGISYVIVGFGLMNWLGASRLAANLVGWFTGAVQNGIYVDAVMVDSNGPRLTSVFQYANTYAAFLMALLFASIFSLVKSKKWIGQLTHGFMLVPIIISLLLTLSRTGLVLLPVVFVVLLLFLKPAKQILWIIYCLIAGGATIAVLNPITTAGLKLHEEYSTSVALDGWMRLLVASIITAVLAWVIQKYLAPRLTNGVQHWANRKYSNLWIPVGSSVIAGVVGGLLLGTGLKSILPQSIQIRLENINFNQHSVLERFTFYKDAMKLLGDYPIIGAGGGAWASLYETYQNNPYTSRQAHNFFMQYLVEVGIIGFIIFMSFMIFIIYKYVKGYIRSSEENRESHFLYFIITFSILTHSILDFNMSYVFMGILVFLGFGGMAAVMDNKPVKKLRFTGGGSRYVYLGVVGVLSIIVMFTSVRYLQSSYAALEAQQVAQNSQSFEEIKSALDKDLSIRKTHPDSLQLMAEIYQQVYTQTQDEQFYNEGMTWLERGLAAEPYNKNMLKQQIALYQAKGENEKAFAIQNEKAENFNWDITWYEALISQAHDFGYQALGNQDNEKKEHYFKAGLTAYEHVKQGIEHLKTLPEGQLQGRAFEITPSIALSAGKIELMQNQPAEAAATLKQGLKEDMSDPTNQEVARWYLASLQKAGQTDEEIMNQLTAVQPEAKQQVDQLANVNF</sequence>
<feature type="transmembrane region" description="Helical" evidence="5">
    <location>
        <begin position="275"/>
        <end position="295"/>
    </location>
</feature>
<dbReference type="PANTHER" id="PTHR37422:SF13">
    <property type="entry name" value="LIPOPOLYSACCHARIDE BIOSYNTHESIS PROTEIN PA4999-RELATED"/>
    <property type="match status" value="1"/>
</dbReference>
<feature type="transmembrane region" description="Helical" evidence="5">
    <location>
        <begin position="510"/>
        <end position="527"/>
    </location>
</feature>
<feature type="transmembrane region" description="Helical" evidence="5">
    <location>
        <begin position="205"/>
        <end position="224"/>
    </location>
</feature>
<evidence type="ECO:0000256" key="1">
    <source>
        <dbReference type="ARBA" id="ARBA00004141"/>
    </source>
</evidence>
<evidence type="ECO:0000256" key="5">
    <source>
        <dbReference type="SAM" id="Phobius"/>
    </source>
</evidence>
<feature type="transmembrane region" description="Helical" evidence="5">
    <location>
        <begin position="486"/>
        <end position="504"/>
    </location>
</feature>
<feature type="transmembrane region" description="Helical" evidence="5">
    <location>
        <begin position="236"/>
        <end position="269"/>
    </location>
</feature>
<dbReference type="Gene3D" id="1.25.40.10">
    <property type="entry name" value="Tetratricopeptide repeat domain"/>
    <property type="match status" value="1"/>
</dbReference>
<evidence type="ECO:0000313" key="8">
    <source>
        <dbReference type="Proteomes" id="UP000608071"/>
    </source>
</evidence>
<organism evidence="7 8">
    <name type="scientific">Paenibacillus gallinarum</name>
    <dbReference type="NCBI Taxonomy" id="2762232"/>
    <lineage>
        <taxon>Bacteria</taxon>
        <taxon>Bacillati</taxon>
        <taxon>Bacillota</taxon>
        <taxon>Bacilli</taxon>
        <taxon>Bacillales</taxon>
        <taxon>Paenibacillaceae</taxon>
        <taxon>Paenibacillus</taxon>
    </lineage>
</organism>
<feature type="transmembrane region" description="Helical" evidence="5">
    <location>
        <begin position="58"/>
        <end position="77"/>
    </location>
</feature>
<evidence type="ECO:0000256" key="4">
    <source>
        <dbReference type="ARBA" id="ARBA00023136"/>
    </source>
</evidence>
<dbReference type="PANTHER" id="PTHR37422">
    <property type="entry name" value="TEICHURONIC ACID BIOSYNTHESIS PROTEIN TUAE"/>
    <property type="match status" value="1"/>
</dbReference>
<dbReference type="InterPro" id="IPR007016">
    <property type="entry name" value="O-antigen_ligase-rel_domated"/>
</dbReference>
<feature type="transmembrane region" description="Helical" evidence="5">
    <location>
        <begin position="114"/>
        <end position="134"/>
    </location>
</feature>
<feature type="transmembrane region" description="Helical" evidence="5">
    <location>
        <begin position="27"/>
        <end position="46"/>
    </location>
</feature>
<feature type="transmembrane region" description="Helical" evidence="5">
    <location>
        <begin position="315"/>
        <end position="336"/>
    </location>
</feature>
<evidence type="ECO:0000256" key="3">
    <source>
        <dbReference type="ARBA" id="ARBA00022989"/>
    </source>
</evidence>
<dbReference type="Pfam" id="PF04932">
    <property type="entry name" value="Wzy_C"/>
    <property type="match status" value="1"/>
</dbReference>
<keyword evidence="3 5" id="KW-1133">Transmembrane helix</keyword>
<feature type="transmembrane region" description="Helical" evidence="5">
    <location>
        <begin position="547"/>
        <end position="566"/>
    </location>
</feature>
<keyword evidence="2 5" id="KW-0812">Transmembrane</keyword>
<feature type="transmembrane region" description="Helical" evidence="5">
    <location>
        <begin position="141"/>
        <end position="163"/>
    </location>
</feature>
<evidence type="ECO:0000313" key="7">
    <source>
        <dbReference type="EMBL" id="MBD7968903.1"/>
    </source>
</evidence>
<protein>
    <submittedName>
        <fullName evidence="7">O-antigen ligase family protein</fullName>
    </submittedName>
</protein>
<feature type="transmembrane region" description="Helical" evidence="5">
    <location>
        <begin position="450"/>
        <end position="474"/>
    </location>
</feature>
<dbReference type="RefSeq" id="WP_191800420.1">
    <property type="nucleotide sequence ID" value="NZ_JACSQL010000005.1"/>
</dbReference>
<dbReference type="GO" id="GO:0016874">
    <property type="term" value="F:ligase activity"/>
    <property type="evidence" value="ECO:0007669"/>
    <property type="project" value="UniProtKB-KW"/>
</dbReference>
<dbReference type="InterPro" id="IPR011990">
    <property type="entry name" value="TPR-like_helical_dom_sf"/>
</dbReference>
<dbReference type="EMBL" id="JACSQL010000005">
    <property type="protein sequence ID" value="MBD7968903.1"/>
    <property type="molecule type" value="Genomic_DNA"/>
</dbReference>
<comment type="subcellular location">
    <subcellularLocation>
        <location evidence="1">Membrane</location>
        <topology evidence="1">Multi-pass membrane protein</topology>
    </subcellularLocation>
</comment>
<feature type="transmembrane region" description="Helical" evidence="5">
    <location>
        <begin position="356"/>
        <end position="377"/>
    </location>
</feature>
<gene>
    <name evidence="7" type="ORF">H9647_12580</name>
</gene>